<gene>
    <name evidence="3" type="ORF">OB960_05405</name>
</gene>
<dbReference type="AlphaFoldDB" id="A0AAP2YWW4"/>
<feature type="transmembrane region" description="Helical" evidence="2">
    <location>
        <begin position="209"/>
        <end position="227"/>
    </location>
</feature>
<feature type="region of interest" description="Disordered" evidence="1">
    <location>
        <begin position="1"/>
        <end position="116"/>
    </location>
</feature>
<evidence type="ECO:0000313" key="4">
    <source>
        <dbReference type="Proteomes" id="UP001321018"/>
    </source>
</evidence>
<evidence type="ECO:0000256" key="2">
    <source>
        <dbReference type="SAM" id="Phobius"/>
    </source>
</evidence>
<comment type="caution">
    <text evidence="3">The sequence shown here is derived from an EMBL/GenBank/DDBJ whole genome shotgun (WGS) entry which is preliminary data.</text>
</comment>
<feature type="transmembrane region" description="Helical" evidence="2">
    <location>
        <begin position="155"/>
        <end position="172"/>
    </location>
</feature>
<evidence type="ECO:0000256" key="1">
    <source>
        <dbReference type="SAM" id="MobiDB-lite"/>
    </source>
</evidence>
<dbReference type="Proteomes" id="UP001321018">
    <property type="component" value="Unassembled WGS sequence"/>
</dbReference>
<proteinExistence type="predicted"/>
<feature type="compositionally biased region" description="Low complexity" evidence="1">
    <location>
        <begin position="105"/>
        <end position="116"/>
    </location>
</feature>
<accession>A0AAP2YWW4</accession>
<organism evidence="3 4">
    <name type="scientific">Natronoglomus mannanivorans</name>
    <dbReference type="NCBI Taxonomy" id="2979990"/>
    <lineage>
        <taxon>Archaea</taxon>
        <taxon>Methanobacteriati</taxon>
        <taxon>Methanobacteriota</taxon>
        <taxon>Stenosarchaea group</taxon>
        <taxon>Halobacteria</taxon>
        <taxon>Halobacteriales</taxon>
        <taxon>Natrialbaceae</taxon>
        <taxon>Natronoglomus</taxon>
    </lineage>
</organism>
<feature type="compositionally biased region" description="Basic and acidic residues" evidence="1">
    <location>
        <begin position="68"/>
        <end position="80"/>
    </location>
</feature>
<keyword evidence="2" id="KW-1133">Transmembrane helix</keyword>
<feature type="compositionally biased region" description="Basic and acidic residues" evidence="1">
    <location>
        <begin position="20"/>
        <end position="33"/>
    </location>
</feature>
<feature type="transmembrane region" description="Helical" evidence="2">
    <location>
        <begin position="184"/>
        <end position="203"/>
    </location>
</feature>
<feature type="compositionally biased region" description="Basic and acidic residues" evidence="1">
    <location>
        <begin position="1"/>
        <end position="10"/>
    </location>
</feature>
<feature type="transmembrane region" description="Helical" evidence="2">
    <location>
        <begin position="126"/>
        <end position="149"/>
    </location>
</feature>
<name>A0AAP2YWW4_9EURY</name>
<sequence length="240" mass="24850">MSDRSDEVTASRESTGSESRSTDDLLEETERLLGGRGGSEANAGAGAETRTEESAGSGASPLESDLENGAKTETSGRTDDADSSGRSWLPSVLSRDASTSAQPESGATSTSTSRSRTGSFLSRFSLSYYFSPKAFLAFVLTIGTALFVGGLAVPIAGRLLGMLAITFLIGLVTSRRRYNEMTAAGLSVGAVSALADHTILTFATSLQGSTAVGITAGLLVCLVGYYFGRDLRSGLSRDVD</sequence>
<dbReference type="RefSeq" id="WP_338002674.1">
    <property type="nucleotide sequence ID" value="NZ_JAOPKA010000002.1"/>
</dbReference>
<keyword evidence="2" id="KW-0812">Transmembrane</keyword>
<reference evidence="3" key="1">
    <citation type="submission" date="2022-09" db="EMBL/GenBank/DDBJ databases">
        <title>Enrichment on poylsaccharides allowed isolation of novel metabolic and taxonomic groups of Haloarchaea.</title>
        <authorList>
            <person name="Sorokin D.Y."/>
            <person name="Elcheninov A.G."/>
            <person name="Khizhniak T.V."/>
            <person name="Kolganova T.V."/>
            <person name="Kublanov I.V."/>
        </authorList>
    </citation>
    <scope>NUCLEOTIDE SEQUENCE</scope>
    <source>
        <strain evidence="3">AArc-xg1-1</strain>
    </source>
</reference>
<keyword evidence="2" id="KW-0472">Membrane</keyword>
<protein>
    <submittedName>
        <fullName evidence="3">DUF456 domain-containing protein</fullName>
    </submittedName>
</protein>
<evidence type="ECO:0000313" key="3">
    <source>
        <dbReference type="EMBL" id="MCU4740836.1"/>
    </source>
</evidence>
<dbReference type="EMBL" id="JAOPKA010000002">
    <property type="protein sequence ID" value="MCU4740836.1"/>
    <property type="molecule type" value="Genomic_DNA"/>
</dbReference>